<feature type="domain" description="Peptidase M56" evidence="3">
    <location>
        <begin position="142"/>
        <end position="249"/>
    </location>
</feature>
<feature type="region of interest" description="Disordered" evidence="1">
    <location>
        <begin position="447"/>
        <end position="466"/>
    </location>
</feature>
<dbReference type="RefSeq" id="WP_079668330.1">
    <property type="nucleotide sequence ID" value="NZ_FUYZ01000019.1"/>
</dbReference>
<keyword evidence="5" id="KW-1185">Reference proteome</keyword>
<name>A0A1T5GTC4_9FLAO</name>
<feature type="transmembrane region" description="Helical" evidence="2">
    <location>
        <begin position="6"/>
        <end position="22"/>
    </location>
</feature>
<dbReference type="AlphaFoldDB" id="A0A1T5GTC4"/>
<evidence type="ECO:0000256" key="2">
    <source>
        <dbReference type="SAM" id="Phobius"/>
    </source>
</evidence>
<dbReference type="Proteomes" id="UP000191112">
    <property type="component" value="Unassembled WGS sequence"/>
</dbReference>
<feature type="transmembrane region" description="Helical" evidence="2">
    <location>
        <begin position="258"/>
        <end position="277"/>
    </location>
</feature>
<proteinExistence type="predicted"/>
<evidence type="ECO:0000259" key="3">
    <source>
        <dbReference type="Pfam" id="PF05569"/>
    </source>
</evidence>
<dbReference type="InterPro" id="IPR008756">
    <property type="entry name" value="Peptidase_M56"/>
</dbReference>
<reference evidence="4 5" key="1">
    <citation type="submission" date="2017-02" db="EMBL/GenBank/DDBJ databases">
        <authorList>
            <person name="Peterson S.W."/>
        </authorList>
    </citation>
    <scope>NUCLEOTIDE SEQUENCE [LARGE SCALE GENOMIC DNA]</scope>
    <source>
        <strain evidence="4 5">DSM 22323</strain>
    </source>
</reference>
<organism evidence="4 5">
    <name type="scientific">Soonwooa buanensis</name>
    <dbReference type="NCBI Taxonomy" id="619805"/>
    <lineage>
        <taxon>Bacteria</taxon>
        <taxon>Pseudomonadati</taxon>
        <taxon>Bacteroidota</taxon>
        <taxon>Flavobacteriia</taxon>
        <taxon>Flavobacteriales</taxon>
        <taxon>Weeksellaceae</taxon>
        <taxon>Chryseobacterium group</taxon>
        <taxon>Soonwooa</taxon>
    </lineage>
</organism>
<feature type="transmembrane region" description="Helical" evidence="2">
    <location>
        <begin position="88"/>
        <end position="111"/>
    </location>
</feature>
<keyword evidence="2" id="KW-0472">Membrane</keyword>
<dbReference type="Pfam" id="PF05569">
    <property type="entry name" value="Peptidase_M56"/>
    <property type="match status" value="1"/>
</dbReference>
<keyword evidence="2" id="KW-1133">Transmembrane helix</keyword>
<sequence length="466" mass="53485">MIPFYLKYVAVSSLLIIFYYLVLENQKSHRFKRFFLLASLAFSLGIPFIEIPFGSYYVKASTFNLGQEAIQSQIIEEAPKFDIYQTLFYLYLMIVGILILKLMFQIGQILFKKVKAKNIVFKTYKISLLEENITAFSFLNTIYINRQRFENNNIDDSILIHEQTHITQKHSFDILLIEFLKALFWLNPALYFFKNAITTNHEFLADDAVLKQKSLKDYQEIIYQEVSNHFFPLTQTFKRNNNTKKRFIMMNTKKSNKMGFRIFGSVLFTCGVAFLFAEKVKTPIAINDSVLEKNTQQKVGGLAQNTTTEFQASKPTIANKVSDTIKRKNELEAPKITGNASKSESAEVEKPAEYPGGIGNLRRDLAMEINTISFENMKGFLKTESMIKIDSEGKFVAVTTTGENQNFNKEVERTLNKILQNVTWTPAKKDGKSVTSYYKLPIVMEFAEDGKMPPPPPPPSQSRKSK</sequence>
<dbReference type="OrthoDB" id="1522859at2"/>
<dbReference type="EMBL" id="FUYZ01000019">
    <property type="protein sequence ID" value="SKC11673.1"/>
    <property type="molecule type" value="Genomic_DNA"/>
</dbReference>
<evidence type="ECO:0000313" key="4">
    <source>
        <dbReference type="EMBL" id="SKC11673.1"/>
    </source>
</evidence>
<dbReference type="STRING" id="619805.SAMN05660477_03129"/>
<evidence type="ECO:0000313" key="5">
    <source>
        <dbReference type="Proteomes" id="UP000191112"/>
    </source>
</evidence>
<feature type="transmembrane region" description="Helical" evidence="2">
    <location>
        <begin position="34"/>
        <end position="58"/>
    </location>
</feature>
<keyword evidence="2" id="KW-0812">Transmembrane</keyword>
<evidence type="ECO:0000256" key="1">
    <source>
        <dbReference type="SAM" id="MobiDB-lite"/>
    </source>
</evidence>
<gene>
    <name evidence="4" type="ORF">SAMN05660477_03129</name>
</gene>
<protein>
    <submittedName>
        <fullName evidence="4">BlaR1 peptidase M56</fullName>
    </submittedName>
</protein>
<accession>A0A1T5GTC4</accession>